<feature type="domain" description="Glycosyltransferase subfamily 4-like N-terminal" evidence="2">
    <location>
        <begin position="33"/>
        <end position="173"/>
    </location>
</feature>
<name>A0A2S4JGW8_9SPIO</name>
<dbReference type="InterPro" id="IPR001296">
    <property type="entry name" value="Glyco_trans_1"/>
</dbReference>
<dbReference type="EMBL" id="LPWH01000118">
    <property type="protein sequence ID" value="POQ98660.1"/>
    <property type="molecule type" value="Genomic_DNA"/>
</dbReference>
<dbReference type="InterPro" id="IPR028098">
    <property type="entry name" value="Glyco_trans_4-like_N"/>
</dbReference>
<comment type="caution">
    <text evidence="3">The sequence shown here is derived from an EMBL/GenBank/DDBJ whole genome shotgun (WGS) entry which is preliminary data.</text>
</comment>
<dbReference type="Pfam" id="PF00534">
    <property type="entry name" value="Glycos_transf_1"/>
    <property type="match status" value="1"/>
</dbReference>
<evidence type="ECO:0000313" key="3">
    <source>
        <dbReference type="EMBL" id="POQ98660.1"/>
    </source>
</evidence>
<dbReference type="RefSeq" id="WP_103681001.1">
    <property type="nucleotide sequence ID" value="NZ_LPWH01000118.1"/>
</dbReference>
<protein>
    <recommendedName>
        <fullName evidence="5">Glycosyl transferase family 1 domain-containing protein</fullName>
    </recommendedName>
</protein>
<reference evidence="4" key="1">
    <citation type="submission" date="2015-12" db="EMBL/GenBank/DDBJ databases">
        <authorList>
            <person name="Lodha T.D."/>
            <person name="Chintalapati S."/>
            <person name="Chintalapati V.R."/>
            <person name="Sravanthi T."/>
        </authorList>
    </citation>
    <scope>NUCLEOTIDE SEQUENCE [LARGE SCALE GENOMIC DNA]</scope>
    <source>
        <strain evidence="4">JC133</strain>
    </source>
</reference>
<dbReference type="SUPFAM" id="SSF53756">
    <property type="entry name" value="UDP-Glycosyltransferase/glycogen phosphorylase"/>
    <property type="match status" value="1"/>
</dbReference>
<feature type="domain" description="Glycosyl transferase family 1" evidence="1">
    <location>
        <begin position="203"/>
        <end position="361"/>
    </location>
</feature>
<gene>
    <name evidence="3" type="ORF">AU468_12410</name>
</gene>
<organism evidence="3 4">
    <name type="scientific">Alkalispirochaeta sphaeroplastigenens</name>
    <dbReference type="NCBI Taxonomy" id="1187066"/>
    <lineage>
        <taxon>Bacteria</taxon>
        <taxon>Pseudomonadati</taxon>
        <taxon>Spirochaetota</taxon>
        <taxon>Spirochaetia</taxon>
        <taxon>Spirochaetales</taxon>
        <taxon>Spirochaetaceae</taxon>
        <taxon>Alkalispirochaeta</taxon>
    </lineage>
</organism>
<dbReference type="Proteomes" id="UP000237350">
    <property type="component" value="Unassembled WGS sequence"/>
</dbReference>
<proteinExistence type="predicted"/>
<evidence type="ECO:0000259" key="2">
    <source>
        <dbReference type="Pfam" id="PF13579"/>
    </source>
</evidence>
<dbReference type="AlphaFoldDB" id="A0A2S4JGW8"/>
<evidence type="ECO:0000259" key="1">
    <source>
        <dbReference type="Pfam" id="PF00534"/>
    </source>
</evidence>
<dbReference type="Pfam" id="PF13579">
    <property type="entry name" value="Glyco_trans_4_4"/>
    <property type="match status" value="1"/>
</dbReference>
<sequence>MTVCHLTTRLVQGGADFNIFYNLLQGAPDLAQTLVVGAEYHPGMVQELRQAGVEVVVIPWICREISPASEVRAFRELRRFFRERSFDIVYTHNAKTGILGRFAVPRRAGGTVVLHGVHGMSFTDSMSRPAFLLFRWLERRAAARTDLFVSVGYTLRDLMVEAGVGHPGQYRIIRSGMEIERFRSARRDPALRQELGCTGADDVLCAVVARLEERKGQHWFLEALARAVEELDRSGQGPSLRAVLLGDGPRREALEAQARRLGIASRVVFAGFRHNPQDYLAAADLVCLTSEWEGVPQSLVQAAAVGRPALAFDVPGIRETVEEGVTGLVVPFRDMSALTGGLLRLAREPELRRRFGQAATERPLEEWSLSSMVENTNALYRQILGDAT</sequence>
<accession>A0A2S4JGW8</accession>
<dbReference type="Gene3D" id="3.40.50.2000">
    <property type="entry name" value="Glycogen Phosphorylase B"/>
    <property type="match status" value="2"/>
</dbReference>
<evidence type="ECO:0008006" key="5">
    <source>
        <dbReference type="Google" id="ProtNLM"/>
    </source>
</evidence>
<dbReference type="OrthoDB" id="9806653at2"/>
<keyword evidence="4" id="KW-1185">Reference proteome</keyword>
<evidence type="ECO:0000313" key="4">
    <source>
        <dbReference type="Proteomes" id="UP000237350"/>
    </source>
</evidence>
<dbReference type="GO" id="GO:0016757">
    <property type="term" value="F:glycosyltransferase activity"/>
    <property type="evidence" value="ECO:0007669"/>
    <property type="project" value="InterPro"/>
</dbReference>
<dbReference type="PANTHER" id="PTHR12526">
    <property type="entry name" value="GLYCOSYLTRANSFERASE"/>
    <property type="match status" value="1"/>
</dbReference>